<reference evidence="2 3" key="1">
    <citation type="journal article" date="2012" name="J. Bacteriol.">
        <title>Genome sequence of a novel nicotine-degrading strain, Pseudomonas geniculata N1.</title>
        <authorList>
            <person name="Tang H."/>
            <person name="Yu H."/>
            <person name="Tai C."/>
            <person name="Huang K."/>
            <person name="Liu Y."/>
            <person name="Wang L."/>
            <person name="Yao Y."/>
            <person name="Wu G."/>
            <person name="Xu P."/>
        </authorList>
    </citation>
    <scope>NUCLEOTIDE SEQUENCE [LARGE SCALE GENOMIC DNA]</scope>
    <source>
        <strain evidence="2 3">N1</strain>
    </source>
</reference>
<accession>A0A0L8A531</accession>
<name>A0A0L8A531_9GAMM</name>
<keyword evidence="1" id="KW-0812">Transmembrane</keyword>
<organism evidence="2 3">
    <name type="scientific">Stenotrophomonas geniculata N1</name>
    <dbReference type="NCBI Taxonomy" id="1167641"/>
    <lineage>
        <taxon>Bacteria</taxon>
        <taxon>Pseudomonadati</taxon>
        <taxon>Pseudomonadota</taxon>
        <taxon>Gammaproteobacteria</taxon>
        <taxon>Lysobacterales</taxon>
        <taxon>Lysobacteraceae</taxon>
        <taxon>Stenotrophomonas</taxon>
    </lineage>
</organism>
<dbReference type="Proteomes" id="UP000036890">
    <property type="component" value="Unassembled WGS sequence"/>
</dbReference>
<evidence type="ECO:0000313" key="3">
    <source>
        <dbReference type="Proteomes" id="UP000036890"/>
    </source>
</evidence>
<keyword evidence="1" id="KW-0472">Membrane</keyword>
<evidence type="ECO:0000313" key="2">
    <source>
        <dbReference type="EMBL" id="KOE97234.1"/>
    </source>
</evidence>
<proteinExistence type="predicted"/>
<dbReference type="OrthoDB" id="877274at2"/>
<dbReference type="AlphaFoldDB" id="A0A0L8A531"/>
<feature type="transmembrane region" description="Helical" evidence="1">
    <location>
        <begin position="114"/>
        <end position="132"/>
    </location>
</feature>
<dbReference type="RefSeq" id="WP_010480506.1">
    <property type="nucleotide sequence ID" value="NZ_AJLO02000047.1"/>
</dbReference>
<evidence type="ECO:0000256" key="1">
    <source>
        <dbReference type="SAM" id="Phobius"/>
    </source>
</evidence>
<gene>
    <name evidence="2" type="ORF">W7K_20975</name>
</gene>
<protein>
    <submittedName>
        <fullName evidence="2">Membrane protein</fullName>
    </submittedName>
</protein>
<comment type="caution">
    <text evidence="2">The sequence shown here is derived from an EMBL/GenBank/DDBJ whole genome shotgun (WGS) entry which is preliminary data.</text>
</comment>
<feature type="transmembrane region" description="Helical" evidence="1">
    <location>
        <begin position="138"/>
        <end position="160"/>
    </location>
</feature>
<sequence>MMIVPAYWAEARLQARFRGRPVVVRRFGWSDEGPAEAQVHADRRANEALNAILAGQALPRREVRSNYGVEGVPIREQIVQRDGDVIITRNSYGALCLNSPDVLFADIDHAQPPAGCVMPAIVAAVVLLAGAVTGTLLWHWLVGLVLGVAAVVLVNAALLLRRRQRLAAAGGAEGLALRRVEVFSEQHPDWHLRAYRTPAGLRVLAMHATFSPEDEQLQAFFKALGTDTLYARMCRLQHCFRARLTPKPWRVGLRYRIRPPVAAWSAEQANNPDRLAWIAEYEKKSAGFAACAYLRSFGDTTRVHAKAEHVRDLHDRLSRAQDRLPLA</sequence>
<keyword evidence="1" id="KW-1133">Transmembrane helix</keyword>
<dbReference type="EMBL" id="AJLO02000047">
    <property type="protein sequence ID" value="KOE97234.1"/>
    <property type="molecule type" value="Genomic_DNA"/>
</dbReference>